<proteinExistence type="predicted"/>
<evidence type="ECO:0000313" key="1">
    <source>
        <dbReference type="EMBL" id="TRX91219.1"/>
    </source>
</evidence>
<evidence type="ECO:0000313" key="2">
    <source>
        <dbReference type="Proteomes" id="UP000319160"/>
    </source>
</evidence>
<dbReference type="Pfam" id="PF06089">
    <property type="entry name" value="Asparaginase_II"/>
    <property type="match status" value="1"/>
</dbReference>
<dbReference type="PANTHER" id="PTHR38787">
    <property type="entry name" value="REGULATORY P DOMAIN-CONTAINING PROTEIN"/>
    <property type="match status" value="1"/>
</dbReference>
<gene>
    <name evidence="1" type="ORF">FHL15_007824</name>
</gene>
<dbReference type="NCBIfam" id="TIGR04312">
    <property type="entry name" value="choice_anch_B"/>
    <property type="match status" value="1"/>
</dbReference>
<keyword evidence="2" id="KW-1185">Reference proteome</keyword>
<dbReference type="STRING" id="2512241.A0A553HTD7"/>
<sequence>MKYTATLLGLAATIFGKEIPKDARRAADLYDSGLMHEQIMSRKEHFWAKESKAGVYAEQWTELHFAQCRDGKAVPFRDQPNNFYRCNNITNAGKLRYLGRLPQTAGTVTSRWREIRRFKHYIVIGSETFDHHIQIFDLKKLLDIDYKKGPVTFDPTKDLTGFYGNLPDGRAHNVLANDETGFAYVVGARPRTDACRSGLIFLDLSDPSNPTSPGCAAADGYVHDAQCLVYKGPHTKYLGKEICYAYNEDSLTIYDVTDKQWPEVVSVTSYEGATYTHQGWVLDTEWQEFLILDDEYDEVDGRGPAANGRATTFIWDISNLEAPKQTGYYQAPRRTIDHNQYVVGNYSFQSNYGAGISILDISSIPSNPSGSDVREVGWFDIYPEDDNLEDGGSLAFVDHVTLASSIESAERRKMEHMAYNGDFIVSDRNGIVENRHMVHAAVVDAAGMLLYTLGDPSRITLIRSAAKPMQAIPVIESGAMEKFGFDEADLALMCGSHNSEEKHVEQAKAMLAKLQAKESELQCGGHPAISPAVMKAWLKSEFVPSPACNACSGNHIGVMAGAKAIGVGIAGYHTQSHPIQARIDSVIKDLTGLGVDEIKWVLDSCNMCTPAIPLQSLACVYAAFAQATDIVSKENGSTSLRTQAMSQIFNAMVRYPENIGGDGRFCSVLIETYDGALVGKGGGDGCYAIGIRESEDTRRLGAHGGIGIALKIEDGSYSAMDAAAAELLEQLQIGTKEARQRLDSFHRGEIRNSVGLVTGQFSCPFKVRAV</sequence>
<protein>
    <submittedName>
        <fullName evidence="1">Uncharacterized protein</fullName>
    </submittedName>
</protein>
<name>A0A553HTD7_9PEZI</name>
<dbReference type="Proteomes" id="UP000319160">
    <property type="component" value="Unassembled WGS sequence"/>
</dbReference>
<dbReference type="GO" id="GO:0005576">
    <property type="term" value="C:extracellular region"/>
    <property type="evidence" value="ECO:0007669"/>
    <property type="project" value="TreeGrafter"/>
</dbReference>
<dbReference type="InterPro" id="IPR010349">
    <property type="entry name" value="Asparaginase_II"/>
</dbReference>
<dbReference type="InterPro" id="IPR027589">
    <property type="entry name" value="Choice_anch_B"/>
</dbReference>
<dbReference type="EMBL" id="VFLP01000047">
    <property type="protein sequence ID" value="TRX91219.1"/>
    <property type="molecule type" value="Genomic_DNA"/>
</dbReference>
<reference evidence="2" key="1">
    <citation type="submission" date="2019-06" db="EMBL/GenBank/DDBJ databases">
        <title>Draft genome sequence of the griseofulvin-producing fungus Xylaria cubensis strain G536.</title>
        <authorList>
            <person name="Mead M.E."/>
            <person name="Raja H.A."/>
            <person name="Steenwyk J.L."/>
            <person name="Knowles S.L."/>
            <person name="Oberlies N.H."/>
            <person name="Rokas A."/>
        </authorList>
    </citation>
    <scope>NUCLEOTIDE SEQUENCE [LARGE SCALE GENOMIC DNA]</scope>
    <source>
        <strain evidence="2">G536</strain>
    </source>
</reference>
<organism evidence="1 2">
    <name type="scientific">Xylaria flabelliformis</name>
    <dbReference type="NCBI Taxonomy" id="2512241"/>
    <lineage>
        <taxon>Eukaryota</taxon>
        <taxon>Fungi</taxon>
        <taxon>Dikarya</taxon>
        <taxon>Ascomycota</taxon>
        <taxon>Pezizomycotina</taxon>
        <taxon>Sordariomycetes</taxon>
        <taxon>Xylariomycetidae</taxon>
        <taxon>Xylariales</taxon>
        <taxon>Xylariaceae</taxon>
        <taxon>Xylaria</taxon>
    </lineage>
</organism>
<accession>A0A553HTD7</accession>
<dbReference type="PANTHER" id="PTHR38787:SF3">
    <property type="entry name" value="REGULATORY P DOMAIN-CONTAINING PROTEIN"/>
    <property type="match status" value="1"/>
</dbReference>
<comment type="caution">
    <text evidence="1">The sequence shown here is derived from an EMBL/GenBank/DDBJ whole genome shotgun (WGS) entry which is preliminary data.</text>
</comment>
<dbReference type="OrthoDB" id="2099887at2759"/>
<dbReference type="AlphaFoldDB" id="A0A553HTD7"/>